<dbReference type="SUPFAM" id="SSF81383">
    <property type="entry name" value="F-box domain"/>
    <property type="match status" value="1"/>
</dbReference>
<dbReference type="Proteomes" id="UP001209540">
    <property type="component" value="Unassembled WGS sequence"/>
</dbReference>
<dbReference type="PROSITE" id="PS50181">
    <property type="entry name" value="FBOX"/>
    <property type="match status" value="1"/>
</dbReference>
<reference evidence="2" key="2">
    <citation type="submission" date="2023-02" db="EMBL/GenBank/DDBJ databases">
        <authorList>
            <consortium name="DOE Joint Genome Institute"/>
            <person name="Mondo S.J."/>
            <person name="Chang Y."/>
            <person name="Wang Y."/>
            <person name="Ahrendt S."/>
            <person name="Andreopoulos W."/>
            <person name="Barry K."/>
            <person name="Beard J."/>
            <person name="Benny G.L."/>
            <person name="Blankenship S."/>
            <person name="Bonito G."/>
            <person name="Cuomo C."/>
            <person name="Desiro A."/>
            <person name="Gervers K.A."/>
            <person name="Hundley H."/>
            <person name="Kuo A."/>
            <person name="LaButti K."/>
            <person name="Lang B.F."/>
            <person name="Lipzen A."/>
            <person name="O'Donnell K."/>
            <person name="Pangilinan J."/>
            <person name="Reynolds N."/>
            <person name="Sandor L."/>
            <person name="Smith M.W."/>
            <person name="Tsang A."/>
            <person name="Grigoriev I.V."/>
            <person name="Stajich J.E."/>
            <person name="Spatafora J.W."/>
        </authorList>
    </citation>
    <scope>NUCLEOTIDE SEQUENCE</scope>
    <source>
        <strain evidence="2">RSA 2281</strain>
    </source>
</reference>
<name>A0AAD5P6Z5_9FUNG</name>
<keyword evidence="3" id="KW-1185">Reference proteome</keyword>
<evidence type="ECO:0000313" key="2">
    <source>
        <dbReference type="EMBL" id="KAI9243619.1"/>
    </source>
</evidence>
<protein>
    <recommendedName>
        <fullName evidence="1">F-box domain-containing protein</fullName>
    </recommendedName>
</protein>
<dbReference type="Gene3D" id="3.80.10.10">
    <property type="entry name" value="Ribonuclease Inhibitor"/>
    <property type="match status" value="1"/>
</dbReference>
<dbReference type="Gene3D" id="1.20.1280.50">
    <property type="match status" value="1"/>
</dbReference>
<dbReference type="InterPro" id="IPR032675">
    <property type="entry name" value="LRR_dom_sf"/>
</dbReference>
<dbReference type="InterPro" id="IPR001810">
    <property type="entry name" value="F-box_dom"/>
</dbReference>
<accession>A0AAD5P6Z5</accession>
<dbReference type="Pfam" id="PF12937">
    <property type="entry name" value="F-box-like"/>
    <property type="match status" value="1"/>
</dbReference>
<reference evidence="2" key="1">
    <citation type="journal article" date="2022" name="IScience">
        <title>Evolution of zygomycete secretomes and the origins of terrestrial fungal ecologies.</title>
        <authorList>
            <person name="Chang Y."/>
            <person name="Wang Y."/>
            <person name="Mondo S."/>
            <person name="Ahrendt S."/>
            <person name="Andreopoulos W."/>
            <person name="Barry K."/>
            <person name="Beard J."/>
            <person name="Benny G.L."/>
            <person name="Blankenship S."/>
            <person name="Bonito G."/>
            <person name="Cuomo C."/>
            <person name="Desiro A."/>
            <person name="Gervers K.A."/>
            <person name="Hundley H."/>
            <person name="Kuo A."/>
            <person name="LaButti K."/>
            <person name="Lang B.F."/>
            <person name="Lipzen A."/>
            <person name="O'Donnell K."/>
            <person name="Pangilinan J."/>
            <person name="Reynolds N."/>
            <person name="Sandor L."/>
            <person name="Smith M.E."/>
            <person name="Tsang A."/>
            <person name="Grigoriev I.V."/>
            <person name="Stajich J.E."/>
            <person name="Spatafora J.W."/>
        </authorList>
    </citation>
    <scope>NUCLEOTIDE SEQUENCE</scope>
    <source>
        <strain evidence="2">RSA 2281</strain>
    </source>
</reference>
<dbReference type="SUPFAM" id="SSF52047">
    <property type="entry name" value="RNI-like"/>
    <property type="match status" value="1"/>
</dbReference>
<gene>
    <name evidence="2" type="ORF">BDA99DRAFT_317307</name>
</gene>
<evidence type="ECO:0000313" key="3">
    <source>
        <dbReference type="Proteomes" id="UP001209540"/>
    </source>
</evidence>
<evidence type="ECO:0000259" key="1">
    <source>
        <dbReference type="PROSITE" id="PS50181"/>
    </source>
</evidence>
<sequence>MSPLFRFSTMVNFITILPQEIISAIFLHLDQSDCIECMHVCRQWFTSIPNFTTALWTKLIISTNAWKTTNDCLLSCLGPHVQHVSIIGLNISNIWKTLINKGCSITSLDIKSSKGYWGVDDNDDRNNNETVTKELLYPSDFRLLFSLEQFSGTMTKLSITNHTSYITPQRILKCLPALTHFTLTFGDLKSDPINTTVAIFRSNIVYLHLDMLCSARPSFNTLLHCCRKLQWLIMEPHASRYYDSFCDELNFYHLMLLCPYLTFIRWANPGRRTSDSHYWDILQSSSMNNDNKIYKPLNPDKKLRYITLEADKETVNTTLHDLATYQESIEYLEVGFPLKDECHWDRLLPLRFPQLKQLCLPDITVIDTERIYQWTQFFSNCQNLEQIQMLVNLEDGEHEVSPEVTVAFYNTISQLKHLKRFESDLWPSRIQHVDIGHFICRNTCLTYLELANTCFSDAGFVALTELPCLKYLALHMEDKHTGCVSTDALLEFADKLSTKSASCNTCLTTLKLYYMSNLNDDVRVRVSKISSLTDLTMIKGKQHGTVLLAME</sequence>
<dbReference type="AlphaFoldDB" id="A0AAD5P6Z5"/>
<dbReference type="EMBL" id="JAIXMP010000069">
    <property type="protein sequence ID" value="KAI9243619.1"/>
    <property type="molecule type" value="Genomic_DNA"/>
</dbReference>
<comment type="caution">
    <text evidence="2">The sequence shown here is derived from an EMBL/GenBank/DDBJ whole genome shotgun (WGS) entry which is preliminary data.</text>
</comment>
<proteinExistence type="predicted"/>
<dbReference type="InterPro" id="IPR036047">
    <property type="entry name" value="F-box-like_dom_sf"/>
</dbReference>
<feature type="domain" description="F-box" evidence="1">
    <location>
        <begin position="11"/>
        <end position="59"/>
    </location>
</feature>
<organism evidence="2 3">
    <name type="scientific">Phascolomyces articulosus</name>
    <dbReference type="NCBI Taxonomy" id="60185"/>
    <lineage>
        <taxon>Eukaryota</taxon>
        <taxon>Fungi</taxon>
        <taxon>Fungi incertae sedis</taxon>
        <taxon>Mucoromycota</taxon>
        <taxon>Mucoromycotina</taxon>
        <taxon>Mucoromycetes</taxon>
        <taxon>Mucorales</taxon>
        <taxon>Lichtheimiaceae</taxon>
        <taxon>Phascolomyces</taxon>
    </lineage>
</organism>